<dbReference type="PANTHER" id="PTHR30146:SF155">
    <property type="entry name" value="ALANINE RACEMASE"/>
    <property type="match status" value="1"/>
</dbReference>
<proteinExistence type="predicted"/>
<dbReference type="Pfam" id="PF13377">
    <property type="entry name" value="Peripla_BP_3"/>
    <property type="match status" value="1"/>
</dbReference>
<reference evidence="5 6" key="1">
    <citation type="submission" date="2021-03" db="EMBL/GenBank/DDBJ databases">
        <title>Sequencing the genomes of 1000 actinobacteria strains.</title>
        <authorList>
            <person name="Klenk H.-P."/>
        </authorList>
    </citation>
    <scope>NUCLEOTIDE SEQUENCE [LARGE SCALE GENOMIC DNA]</scope>
    <source>
        <strain evidence="5 6">DSM 14564</strain>
    </source>
</reference>
<dbReference type="CDD" id="cd06267">
    <property type="entry name" value="PBP1_LacI_sugar_binding-like"/>
    <property type="match status" value="1"/>
</dbReference>
<dbReference type="SUPFAM" id="SSF53822">
    <property type="entry name" value="Periplasmic binding protein-like I"/>
    <property type="match status" value="1"/>
</dbReference>
<evidence type="ECO:0000256" key="3">
    <source>
        <dbReference type="ARBA" id="ARBA00023163"/>
    </source>
</evidence>
<name>A0ABS4YML6_9MICO</name>
<accession>A0ABS4YML6</accession>
<keyword evidence="3" id="KW-0804">Transcription</keyword>
<organism evidence="5 6">
    <name type="scientific">Brachybacterium fresconis</name>
    <dbReference type="NCBI Taxonomy" id="173363"/>
    <lineage>
        <taxon>Bacteria</taxon>
        <taxon>Bacillati</taxon>
        <taxon>Actinomycetota</taxon>
        <taxon>Actinomycetes</taxon>
        <taxon>Micrococcales</taxon>
        <taxon>Dermabacteraceae</taxon>
        <taxon>Brachybacterium</taxon>
    </lineage>
</organism>
<evidence type="ECO:0000256" key="2">
    <source>
        <dbReference type="ARBA" id="ARBA00023125"/>
    </source>
</evidence>
<evidence type="ECO:0000259" key="4">
    <source>
        <dbReference type="Pfam" id="PF13377"/>
    </source>
</evidence>
<dbReference type="Gene3D" id="3.40.50.2300">
    <property type="match status" value="2"/>
</dbReference>
<dbReference type="Proteomes" id="UP000698222">
    <property type="component" value="Unassembled WGS sequence"/>
</dbReference>
<comment type="caution">
    <text evidence="5">The sequence shown here is derived from an EMBL/GenBank/DDBJ whole genome shotgun (WGS) entry which is preliminary data.</text>
</comment>
<dbReference type="PANTHER" id="PTHR30146">
    <property type="entry name" value="LACI-RELATED TRANSCRIPTIONAL REPRESSOR"/>
    <property type="match status" value="1"/>
</dbReference>
<gene>
    <name evidence="5" type="ORF">JOF44_002906</name>
</gene>
<evidence type="ECO:0000313" key="6">
    <source>
        <dbReference type="Proteomes" id="UP000698222"/>
    </source>
</evidence>
<protein>
    <submittedName>
        <fullName evidence="5">DNA-binding LacI/PurR family transcriptional regulator</fullName>
    </submittedName>
</protein>
<feature type="domain" description="Transcriptional regulator LacI/GalR-like sensor" evidence="4">
    <location>
        <begin position="120"/>
        <end position="274"/>
    </location>
</feature>
<evidence type="ECO:0000313" key="5">
    <source>
        <dbReference type="EMBL" id="MBP2410003.1"/>
    </source>
</evidence>
<dbReference type="InterPro" id="IPR046335">
    <property type="entry name" value="LacI/GalR-like_sensor"/>
</dbReference>
<evidence type="ECO:0000256" key="1">
    <source>
        <dbReference type="ARBA" id="ARBA00023015"/>
    </source>
</evidence>
<dbReference type="RefSeq" id="WP_209892901.1">
    <property type="nucleotide sequence ID" value="NZ_BAAAJV010000051.1"/>
</dbReference>
<keyword evidence="1" id="KW-0805">Transcription regulation</keyword>
<sequence>MKTGRIGMPAPRSMWEASSEQFHTLVLRGLEETAIAAGHGVLSEVVDTPQAELAVIRSWAEERRVDVVVLKDLRRDDPRPSVLRAAGVPFVLAGDVRQSGADAAVLTDNSGATRKLLTDLVALGHRRIGHVGGPGSLLHTQWRQEAYDDFVAERDLPALHLEGDYSADSGSRAAATLLARDEPPTVLVFDNDAMAIGGAARARQLGLDVPGDVSLVSWDDSLACQVCDPPLAVLGHRAHQLGMDLGRAATAVLAGTADGMRLVQELPDITPRGSLARAPA</sequence>
<keyword evidence="2 5" id="KW-0238">DNA-binding</keyword>
<keyword evidence="6" id="KW-1185">Reference proteome</keyword>
<dbReference type="GO" id="GO:0003677">
    <property type="term" value="F:DNA binding"/>
    <property type="evidence" value="ECO:0007669"/>
    <property type="project" value="UniProtKB-KW"/>
</dbReference>
<dbReference type="InterPro" id="IPR028082">
    <property type="entry name" value="Peripla_BP_I"/>
</dbReference>
<dbReference type="EMBL" id="JAGIOC010000001">
    <property type="protein sequence ID" value="MBP2410003.1"/>
    <property type="molecule type" value="Genomic_DNA"/>
</dbReference>